<protein>
    <submittedName>
        <fullName evidence="7">ARAD1C29832p</fullName>
    </submittedName>
</protein>
<reference evidence="7" key="2">
    <citation type="submission" date="2014-06" db="EMBL/GenBank/DDBJ databases">
        <title>The complete genome of Blastobotrys (Arxula) adeninivorans LS3 - a yeast of biotechnological interest.</title>
        <authorList>
            <person name="Kunze G."/>
            <person name="Gaillardin C."/>
            <person name="Czernicka M."/>
            <person name="Durrens P."/>
            <person name="Martin T."/>
            <person name="Boer E."/>
            <person name="Gabaldon T."/>
            <person name="Cruz J."/>
            <person name="Talla E."/>
            <person name="Marck C."/>
            <person name="Goffeau A."/>
            <person name="Barbe V."/>
            <person name="Baret P."/>
            <person name="Baronian K."/>
            <person name="Beier S."/>
            <person name="Bleykasten C."/>
            <person name="Bode R."/>
            <person name="Casaregola S."/>
            <person name="Despons L."/>
            <person name="Fairhead C."/>
            <person name="Giersberg M."/>
            <person name="Gierski P."/>
            <person name="Hahnel U."/>
            <person name="Hartmann A."/>
            <person name="Jankowska D."/>
            <person name="Jubin C."/>
            <person name="Jung P."/>
            <person name="Lafontaine I."/>
            <person name="Leh-Louis V."/>
            <person name="Lemaire M."/>
            <person name="Marcet-Houben M."/>
            <person name="Mascher M."/>
            <person name="Morel G."/>
            <person name="Richard G.-F."/>
            <person name="Riechen J."/>
            <person name="Sacerdot C."/>
            <person name="Sarkar A."/>
            <person name="Savel G."/>
            <person name="Schacherer J."/>
            <person name="Sherman D."/>
            <person name="Straub M.-L."/>
            <person name="Stein N."/>
            <person name="Thierry A."/>
            <person name="Trautwein-Schult A."/>
            <person name="Westhof E."/>
            <person name="Worch S."/>
            <person name="Dujon B."/>
            <person name="Souciet J.-L."/>
            <person name="Wincker P."/>
            <person name="Scholz U."/>
            <person name="Neuveglise N."/>
        </authorList>
    </citation>
    <scope>NUCLEOTIDE SEQUENCE</scope>
    <source>
        <strain evidence="7">LS3</strain>
    </source>
</reference>
<evidence type="ECO:0000256" key="5">
    <source>
        <dbReference type="SAM" id="MobiDB-lite"/>
    </source>
</evidence>
<dbReference type="PANTHER" id="PTHR11064:SF9">
    <property type="entry name" value="NUCLEAR TRANSCRIPTION FACTOR Y SUBUNIT BETA"/>
    <property type="match status" value="1"/>
</dbReference>
<dbReference type="GO" id="GO:0001228">
    <property type="term" value="F:DNA-binding transcription activator activity, RNA polymerase II-specific"/>
    <property type="evidence" value="ECO:0007669"/>
    <property type="project" value="InterPro"/>
</dbReference>
<feature type="region of interest" description="Disordered" evidence="5">
    <location>
        <begin position="82"/>
        <end position="101"/>
    </location>
</feature>
<feature type="domain" description="Transcription factor CBF/NF-Y/archaeal histone" evidence="6">
    <location>
        <begin position="1"/>
        <end position="54"/>
    </location>
</feature>
<evidence type="ECO:0000259" key="6">
    <source>
        <dbReference type="Pfam" id="PF00808"/>
    </source>
</evidence>
<dbReference type="CDD" id="cd22907">
    <property type="entry name" value="HFD_NFYB"/>
    <property type="match status" value="1"/>
</dbReference>
<reference evidence="7" key="1">
    <citation type="submission" date="2014-02" db="EMBL/GenBank/DDBJ databases">
        <authorList>
            <person name="Genoscope - CEA"/>
        </authorList>
    </citation>
    <scope>NUCLEOTIDE SEQUENCE</scope>
    <source>
        <strain evidence="7">LS3</strain>
    </source>
</reference>
<evidence type="ECO:0000256" key="4">
    <source>
        <dbReference type="ARBA" id="ARBA00023163"/>
    </source>
</evidence>
<keyword evidence="4" id="KW-0804">Transcription</keyword>
<dbReference type="GO" id="GO:0046982">
    <property type="term" value="F:protein heterodimerization activity"/>
    <property type="evidence" value="ECO:0007669"/>
    <property type="project" value="InterPro"/>
</dbReference>
<name>A0A060T7S3_BLAAD</name>
<evidence type="ECO:0000256" key="3">
    <source>
        <dbReference type="ARBA" id="ARBA00023125"/>
    </source>
</evidence>
<dbReference type="AlphaFoldDB" id="A0A060T7S3"/>
<evidence type="ECO:0000256" key="2">
    <source>
        <dbReference type="ARBA" id="ARBA00023015"/>
    </source>
</evidence>
<dbReference type="GO" id="GO:0016602">
    <property type="term" value="C:CCAAT-binding factor complex"/>
    <property type="evidence" value="ECO:0007669"/>
    <property type="project" value="InterPro"/>
</dbReference>
<dbReference type="Gene3D" id="1.10.20.10">
    <property type="entry name" value="Histone, subunit A"/>
    <property type="match status" value="1"/>
</dbReference>
<evidence type="ECO:0000256" key="1">
    <source>
        <dbReference type="ARBA" id="ARBA00009053"/>
    </source>
</evidence>
<dbReference type="InterPro" id="IPR003958">
    <property type="entry name" value="CBFA_NFYB_domain"/>
</dbReference>
<sequence>MKMSIPESAKISRQAKDCMQDCVTEFLAFVTSEAAELCSGEKRKTINGKDVLHAFMSLGMENYAAVLAIYLARYRQYVSKGGEVEDDNEDEDHNSSNGSSA</sequence>
<gene>
    <name evidence="7" type="ORF">GNLVRS02_ARAD1C29832g</name>
</gene>
<organism evidence="7">
    <name type="scientific">Blastobotrys adeninivorans</name>
    <name type="common">Yeast</name>
    <name type="synonym">Arxula adeninivorans</name>
    <dbReference type="NCBI Taxonomy" id="409370"/>
    <lineage>
        <taxon>Eukaryota</taxon>
        <taxon>Fungi</taxon>
        <taxon>Dikarya</taxon>
        <taxon>Ascomycota</taxon>
        <taxon>Saccharomycotina</taxon>
        <taxon>Dipodascomycetes</taxon>
        <taxon>Dipodascales</taxon>
        <taxon>Trichomonascaceae</taxon>
        <taxon>Blastobotrys</taxon>
    </lineage>
</organism>
<dbReference type="EMBL" id="HG937693">
    <property type="protein sequence ID" value="CDP35196.1"/>
    <property type="molecule type" value="Genomic_DNA"/>
</dbReference>
<dbReference type="GO" id="GO:0000978">
    <property type="term" value="F:RNA polymerase II cis-regulatory region sequence-specific DNA binding"/>
    <property type="evidence" value="ECO:0007669"/>
    <property type="project" value="TreeGrafter"/>
</dbReference>
<dbReference type="SUPFAM" id="SSF47113">
    <property type="entry name" value="Histone-fold"/>
    <property type="match status" value="1"/>
</dbReference>
<dbReference type="PhylomeDB" id="A0A060T7S3"/>
<dbReference type="PRINTS" id="PR00615">
    <property type="entry name" value="CCAATSUBUNTA"/>
</dbReference>
<accession>A0A060T7S3</accession>
<dbReference type="InterPro" id="IPR009072">
    <property type="entry name" value="Histone-fold"/>
</dbReference>
<dbReference type="Pfam" id="PF00808">
    <property type="entry name" value="CBFD_NFYB_HMF"/>
    <property type="match status" value="1"/>
</dbReference>
<comment type="similarity">
    <text evidence="1">Belongs to the NFYB/HAP3 subunit family.</text>
</comment>
<dbReference type="PANTHER" id="PTHR11064">
    <property type="entry name" value="CCAAT-BINDING TRANSCRIPTION FACTOR-RELATED"/>
    <property type="match status" value="1"/>
</dbReference>
<proteinExistence type="inferred from homology"/>
<dbReference type="InterPro" id="IPR027113">
    <property type="entry name" value="Transc_fact_NFYB/HAP3"/>
</dbReference>
<evidence type="ECO:0000313" key="7">
    <source>
        <dbReference type="EMBL" id="CDP35196.1"/>
    </source>
</evidence>
<keyword evidence="2" id="KW-0805">Transcription regulation</keyword>
<keyword evidence="3" id="KW-0238">DNA-binding</keyword>